<dbReference type="EnsemblMetazoa" id="GPPI013551-RA">
    <property type="protein sequence ID" value="GPPI013551-PA"/>
    <property type="gene ID" value="GPPI013551"/>
</dbReference>
<organism evidence="1 2">
    <name type="scientific">Glossina palpalis gambiensis</name>
    <dbReference type="NCBI Taxonomy" id="67801"/>
    <lineage>
        <taxon>Eukaryota</taxon>
        <taxon>Metazoa</taxon>
        <taxon>Ecdysozoa</taxon>
        <taxon>Arthropoda</taxon>
        <taxon>Hexapoda</taxon>
        <taxon>Insecta</taxon>
        <taxon>Pterygota</taxon>
        <taxon>Neoptera</taxon>
        <taxon>Endopterygota</taxon>
        <taxon>Diptera</taxon>
        <taxon>Brachycera</taxon>
        <taxon>Muscomorpha</taxon>
        <taxon>Hippoboscoidea</taxon>
        <taxon>Glossinidae</taxon>
        <taxon>Glossina</taxon>
    </lineage>
</organism>
<dbReference type="EMBL" id="JXJN01006171">
    <property type="status" value="NOT_ANNOTATED_CDS"/>
    <property type="molecule type" value="Genomic_DNA"/>
</dbReference>
<dbReference type="VEuPathDB" id="VectorBase:GPPI013551"/>
<name>A0A1B0AZ52_9MUSC</name>
<proteinExistence type="predicted"/>
<dbReference type="Proteomes" id="UP000092460">
    <property type="component" value="Unassembled WGS sequence"/>
</dbReference>
<evidence type="ECO:0000313" key="1">
    <source>
        <dbReference type="EnsemblMetazoa" id="GPPI013551-PA"/>
    </source>
</evidence>
<reference evidence="2" key="1">
    <citation type="submission" date="2015-01" db="EMBL/GenBank/DDBJ databases">
        <authorList>
            <person name="Aksoy S."/>
            <person name="Warren W."/>
            <person name="Wilson R.K."/>
        </authorList>
    </citation>
    <scope>NUCLEOTIDE SEQUENCE [LARGE SCALE GENOMIC DNA]</scope>
    <source>
        <strain evidence="2">IAEA</strain>
    </source>
</reference>
<protein>
    <submittedName>
        <fullName evidence="1">Uncharacterized protein</fullName>
    </submittedName>
</protein>
<keyword evidence="2" id="KW-1185">Reference proteome</keyword>
<evidence type="ECO:0000313" key="2">
    <source>
        <dbReference type="Proteomes" id="UP000092460"/>
    </source>
</evidence>
<dbReference type="EMBL" id="JXJN01006172">
    <property type="status" value="NOT_ANNOTATED_CDS"/>
    <property type="molecule type" value="Genomic_DNA"/>
</dbReference>
<accession>A0A1B0AZ52</accession>
<sequence>MFTCYRVAAHKQLFLNRPNAAASIQQLHATNHDRTSQSFAQLTHDTVGAMSLHSIILSMNIMQRHACNNLLSNQMKVEERHTRDISLGGACPILLARDSP</sequence>
<dbReference type="AlphaFoldDB" id="A0A1B0AZ52"/>
<reference evidence="1" key="2">
    <citation type="submission" date="2020-05" db="UniProtKB">
        <authorList>
            <consortium name="EnsemblMetazoa"/>
        </authorList>
    </citation>
    <scope>IDENTIFICATION</scope>
    <source>
        <strain evidence="1">IAEA</strain>
    </source>
</reference>